<evidence type="ECO:0000313" key="1">
    <source>
        <dbReference type="EMBL" id="KAB8185692.1"/>
    </source>
</evidence>
<sequence>MSPMKKIRVAVNGYGVIGKRVAEAVARQDDMELTGVADVSTDWRPRLALQKGCLVSTIKRNTWMRIPPSLRPALPPEFSSPGFS</sequence>
<dbReference type="InterPro" id="IPR036291">
    <property type="entry name" value="NAD(P)-bd_dom_sf"/>
</dbReference>
<evidence type="ECO:0000313" key="2">
    <source>
        <dbReference type="Proteomes" id="UP000320431"/>
    </source>
</evidence>
<feature type="non-terminal residue" evidence="1">
    <location>
        <position position="84"/>
    </location>
</feature>
<dbReference type="EMBL" id="VICD02000176">
    <property type="protein sequence ID" value="KAB8185692.1"/>
    <property type="molecule type" value="Genomic_DNA"/>
</dbReference>
<accession>A0A508ASJ1</accession>
<gene>
    <name evidence="1" type="ORF">FKV24_010690</name>
</gene>
<proteinExistence type="predicted"/>
<dbReference type="Gene3D" id="3.40.50.720">
    <property type="entry name" value="NAD(P)-binding Rossmann-like Domain"/>
    <property type="match status" value="1"/>
</dbReference>
<evidence type="ECO:0008006" key="3">
    <source>
        <dbReference type="Google" id="ProtNLM"/>
    </source>
</evidence>
<comment type="caution">
    <text evidence="1">The sequence shown here is derived from an EMBL/GenBank/DDBJ whole genome shotgun (WGS) entry which is preliminary data.</text>
</comment>
<name>A0A508ASJ1_9GAMM</name>
<protein>
    <recommendedName>
        <fullName evidence="3">Glyceraldehyde 3-phosphate dehydrogenase NAD(P) binding domain-containing protein</fullName>
    </recommendedName>
</protein>
<reference evidence="1 2" key="1">
    <citation type="submission" date="2019-10" db="EMBL/GenBank/DDBJ databases">
        <title>Lysobacter alkalisoli sp. nov., isolated from saline-alkaline soil.</title>
        <authorList>
            <person name="Sun J.-Q."/>
        </authorList>
    </citation>
    <scope>NUCLEOTIDE SEQUENCE [LARGE SCALE GENOMIC DNA]</scope>
    <source>
        <strain evidence="1 2">KCTC 42381</strain>
    </source>
</reference>
<organism evidence="1 2">
    <name type="scientific">Marilutibacter maris</name>
    <dbReference type="NCBI Taxonomy" id="1605891"/>
    <lineage>
        <taxon>Bacteria</taxon>
        <taxon>Pseudomonadati</taxon>
        <taxon>Pseudomonadota</taxon>
        <taxon>Gammaproteobacteria</taxon>
        <taxon>Lysobacterales</taxon>
        <taxon>Lysobacteraceae</taxon>
        <taxon>Marilutibacter</taxon>
    </lineage>
</organism>
<dbReference type="SUPFAM" id="SSF51735">
    <property type="entry name" value="NAD(P)-binding Rossmann-fold domains"/>
    <property type="match status" value="1"/>
</dbReference>
<dbReference type="Proteomes" id="UP000320431">
    <property type="component" value="Unassembled WGS sequence"/>
</dbReference>
<dbReference type="AlphaFoldDB" id="A0A508ASJ1"/>